<evidence type="ECO:0000256" key="2">
    <source>
        <dbReference type="ARBA" id="ARBA00004496"/>
    </source>
</evidence>
<keyword evidence="6" id="KW-0736">Signalosome</keyword>
<comment type="subcellular location">
    <subcellularLocation>
        <location evidence="2">Cytoplasm</location>
    </subcellularLocation>
    <subcellularLocation>
        <location evidence="1">Nucleus</location>
    </subcellularLocation>
</comment>
<dbReference type="VEuPathDB" id="FungiDB:H257_02805"/>
<dbReference type="InterPro" id="IPR050756">
    <property type="entry name" value="CSN3"/>
</dbReference>
<evidence type="ECO:0000256" key="7">
    <source>
        <dbReference type="ARBA" id="ARBA00023242"/>
    </source>
</evidence>
<name>W4H0U1_APHAT</name>
<dbReference type="PANTHER" id="PTHR10758:SF1">
    <property type="entry name" value="COP9 SIGNALOSOME COMPLEX SUBUNIT 3"/>
    <property type="match status" value="1"/>
</dbReference>
<reference evidence="9" key="1">
    <citation type="submission" date="2013-12" db="EMBL/GenBank/DDBJ databases">
        <title>The Genome Sequence of Aphanomyces astaci APO3.</title>
        <authorList>
            <consortium name="The Broad Institute Genomics Platform"/>
            <person name="Russ C."/>
            <person name="Tyler B."/>
            <person name="van West P."/>
            <person name="Dieguez-Uribeondo J."/>
            <person name="Young S.K."/>
            <person name="Zeng Q."/>
            <person name="Gargeya S."/>
            <person name="Fitzgerald M."/>
            <person name="Abouelleil A."/>
            <person name="Alvarado L."/>
            <person name="Chapman S.B."/>
            <person name="Gainer-Dewar J."/>
            <person name="Goldberg J."/>
            <person name="Griggs A."/>
            <person name="Gujja S."/>
            <person name="Hansen M."/>
            <person name="Howarth C."/>
            <person name="Imamovic A."/>
            <person name="Ireland A."/>
            <person name="Larimer J."/>
            <person name="McCowan C."/>
            <person name="Murphy C."/>
            <person name="Pearson M."/>
            <person name="Poon T.W."/>
            <person name="Priest M."/>
            <person name="Roberts A."/>
            <person name="Saif S."/>
            <person name="Shea T."/>
            <person name="Sykes S."/>
            <person name="Wortman J."/>
            <person name="Nusbaum C."/>
            <person name="Birren B."/>
        </authorList>
    </citation>
    <scope>NUCLEOTIDE SEQUENCE [LARGE SCALE GENOMIC DNA]</scope>
    <source>
        <strain evidence="9">APO3</strain>
    </source>
</reference>
<sequence>MAAIAEFILTHCKHSGGNMVNGDLPQAIAQASVEELDDTLECLNAIEYAAAMAYLLLAKGKKLHIHGGGDGGDGKVDEDDDDVDMGTPASVHDDHHVSFLLEVAAYLSQLSSLPVEPKDAITLDELVRLAVQVGIARGAAIRLVHPLRQLLLRWQSSGPAHPNSLTPLHSSFALACVHAKCYHIAVAILDQPIFDVAHPPAAVQSIHVLEYFYYGGMVYTGLKQFHSAAAFFLMTLTVPANALSAVAVEAYKKYMLVSLLAANKVAPLPKSAGLVVSRSIESHVGPYLAFVTAFASAQAATVATAAAAIPDNHGLVKQCVTAFKKQSVQRLTNVYTTVPLVKVASGILDSGSSICDAEACVLDMIEAREIAATIDKHQDMVQLLGVSSSSLEELQATIEVAMECTARLQDVDLALAKNPKYIGRVKDKRAKFAGDDGASAWQGGPQLSG</sequence>
<accession>W4H0U1</accession>
<dbReference type="InterPro" id="IPR000717">
    <property type="entry name" value="PCI_dom"/>
</dbReference>
<dbReference type="GO" id="GO:0006511">
    <property type="term" value="P:ubiquitin-dependent protein catabolic process"/>
    <property type="evidence" value="ECO:0007669"/>
    <property type="project" value="TreeGrafter"/>
</dbReference>
<dbReference type="Pfam" id="PF22788">
    <property type="entry name" value="COP9_hel_rpt"/>
    <property type="match status" value="1"/>
</dbReference>
<evidence type="ECO:0000256" key="1">
    <source>
        <dbReference type="ARBA" id="ARBA00004123"/>
    </source>
</evidence>
<gene>
    <name evidence="9" type="ORF">H257_02805</name>
</gene>
<keyword evidence="7" id="KW-0539">Nucleus</keyword>
<evidence type="ECO:0000259" key="8">
    <source>
        <dbReference type="PROSITE" id="PS50250"/>
    </source>
</evidence>
<evidence type="ECO:0000313" key="9">
    <source>
        <dbReference type="EMBL" id="ETV84889.1"/>
    </source>
</evidence>
<evidence type="ECO:0000256" key="5">
    <source>
        <dbReference type="ARBA" id="ARBA00022490"/>
    </source>
</evidence>
<dbReference type="PROSITE" id="PS50250">
    <property type="entry name" value="PCI"/>
    <property type="match status" value="1"/>
</dbReference>
<dbReference type="GO" id="GO:0005737">
    <property type="term" value="C:cytoplasm"/>
    <property type="evidence" value="ECO:0007669"/>
    <property type="project" value="UniProtKB-SubCell"/>
</dbReference>
<evidence type="ECO:0000256" key="6">
    <source>
        <dbReference type="ARBA" id="ARBA00022790"/>
    </source>
</evidence>
<comment type="similarity">
    <text evidence="3">Belongs to the CSN3 family.</text>
</comment>
<evidence type="ECO:0000256" key="3">
    <source>
        <dbReference type="ARBA" id="ARBA00007084"/>
    </source>
</evidence>
<dbReference type="PANTHER" id="PTHR10758">
    <property type="entry name" value="26S PROTEASOME NON-ATPASE REGULATORY SUBUNIT 3/COP9 SIGNALOSOME COMPLEX SUBUNIT 3"/>
    <property type="match status" value="1"/>
</dbReference>
<organism evidence="9">
    <name type="scientific">Aphanomyces astaci</name>
    <name type="common">Crayfish plague agent</name>
    <dbReference type="NCBI Taxonomy" id="112090"/>
    <lineage>
        <taxon>Eukaryota</taxon>
        <taxon>Sar</taxon>
        <taxon>Stramenopiles</taxon>
        <taxon>Oomycota</taxon>
        <taxon>Saprolegniomycetes</taxon>
        <taxon>Saprolegniales</taxon>
        <taxon>Verrucalvaceae</taxon>
        <taxon>Aphanomyces</taxon>
    </lineage>
</organism>
<dbReference type="RefSeq" id="XP_009824907.1">
    <property type="nucleotide sequence ID" value="XM_009826605.1"/>
</dbReference>
<feature type="domain" description="PCI" evidence="8">
    <location>
        <begin position="224"/>
        <end position="388"/>
    </location>
</feature>
<dbReference type="GeneID" id="20804801"/>
<proteinExistence type="inferred from homology"/>
<dbReference type="AlphaFoldDB" id="W4H0U1"/>
<dbReference type="EMBL" id="KI913118">
    <property type="protein sequence ID" value="ETV84889.1"/>
    <property type="molecule type" value="Genomic_DNA"/>
</dbReference>
<protein>
    <recommendedName>
        <fullName evidence="4">COP9 signalosome complex subunit 3</fullName>
    </recommendedName>
</protein>
<dbReference type="OrthoDB" id="29061at2759"/>
<evidence type="ECO:0000256" key="4">
    <source>
        <dbReference type="ARBA" id="ARBA00014878"/>
    </source>
</evidence>
<dbReference type="STRING" id="112090.W4H0U1"/>
<dbReference type="GO" id="GO:0008180">
    <property type="term" value="C:COP9 signalosome"/>
    <property type="evidence" value="ECO:0007669"/>
    <property type="project" value="UniProtKB-KW"/>
</dbReference>
<keyword evidence="5" id="KW-0963">Cytoplasm</keyword>
<dbReference type="Pfam" id="PF01399">
    <property type="entry name" value="PCI"/>
    <property type="match status" value="1"/>
</dbReference>
<dbReference type="InterPro" id="IPR055089">
    <property type="entry name" value="COP9_N"/>
</dbReference>